<name>A0A1W7RA27_9SCOR</name>
<dbReference type="InterPro" id="IPR003172">
    <property type="entry name" value="ML_dom"/>
</dbReference>
<dbReference type="AlphaFoldDB" id="A0A1W7RA27"/>
<dbReference type="SUPFAM" id="SSF81296">
    <property type="entry name" value="E set domains"/>
    <property type="match status" value="1"/>
</dbReference>
<dbReference type="InterPro" id="IPR014756">
    <property type="entry name" value="Ig_E-set"/>
</dbReference>
<proteinExistence type="predicted"/>
<dbReference type="Gene3D" id="2.60.40.770">
    <property type="match status" value="1"/>
</dbReference>
<evidence type="ECO:0000256" key="1">
    <source>
        <dbReference type="SAM" id="SignalP"/>
    </source>
</evidence>
<feature type="domain" description="MD-2-related lipid-recognition" evidence="2">
    <location>
        <begin position="22"/>
        <end position="164"/>
    </location>
</feature>
<sequence>MYRLLIFLAVLIAANANIYRVNHRACSYEGNESKKPTGRNFTIDVSGCTNPDECALVKTTNHDIRYCFECARPTSPNITMIVTGILTLFSMDYKRDNEICNIAHLSNGTTCASSQGMEANQLYCLETKFPVYQWFPTIKLQVQFVIKDDISNEDIACVIVPVSIVSNAS</sequence>
<evidence type="ECO:0000313" key="3">
    <source>
        <dbReference type="EMBL" id="JAV47995.1"/>
    </source>
</evidence>
<reference evidence="3" key="1">
    <citation type="submission" date="2016-11" db="EMBL/GenBank/DDBJ databases">
        <title>Venom-gland transcriptomics and venom proteomics of the black-back scorpion (Hadrurus spadix) reveal detectability challenges and an unexplored realm of animal toxin diversity.</title>
        <authorList>
            <person name="Rokyta D.R."/>
            <person name="Ward M.J."/>
        </authorList>
    </citation>
    <scope>NUCLEOTIDE SEQUENCE</scope>
    <source>
        <tissue evidence="3">Venom gland</tissue>
    </source>
</reference>
<evidence type="ECO:0000259" key="2">
    <source>
        <dbReference type="Pfam" id="PF02221"/>
    </source>
</evidence>
<dbReference type="EMBL" id="GFAH01000394">
    <property type="protein sequence ID" value="JAV47995.1"/>
    <property type="molecule type" value="Transcribed_RNA"/>
</dbReference>
<organism evidence="3">
    <name type="scientific">Hadrurus spadix</name>
    <dbReference type="NCBI Taxonomy" id="141984"/>
    <lineage>
        <taxon>Eukaryota</taxon>
        <taxon>Metazoa</taxon>
        <taxon>Ecdysozoa</taxon>
        <taxon>Arthropoda</taxon>
        <taxon>Chelicerata</taxon>
        <taxon>Arachnida</taxon>
        <taxon>Scorpiones</taxon>
        <taxon>Iurida</taxon>
        <taxon>Iuroidea</taxon>
        <taxon>Hadrurus</taxon>
    </lineage>
</organism>
<feature type="signal peptide" evidence="1">
    <location>
        <begin position="1"/>
        <end position="16"/>
    </location>
</feature>
<accession>A0A1W7RA27</accession>
<feature type="chain" id="PRO_5012280888" evidence="1">
    <location>
        <begin position="17"/>
        <end position="169"/>
    </location>
</feature>
<protein>
    <submittedName>
        <fullName evidence="3">Protein NPC2</fullName>
    </submittedName>
</protein>
<dbReference type="Pfam" id="PF02221">
    <property type="entry name" value="E1_DerP2_DerF2"/>
    <property type="match status" value="1"/>
</dbReference>
<keyword evidence="1" id="KW-0732">Signal</keyword>